<dbReference type="Proteomes" id="UP000027982">
    <property type="component" value="Chromosome"/>
</dbReference>
<dbReference type="STRING" id="661478.OP10G_3284"/>
<accession>A0A068NTI3</accession>
<protein>
    <submittedName>
        <fullName evidence="1">Uncharacterized protein</fullName>
    </submittedName>
</protein>
<dbReference type="HOGENOM" id="CLU_3118068_0_0_0"/>
<dbReference type="EMBL" id="CP007139">
    <property type="protein sequence ID" value="AIE86652.1"/>
    <property type="molecule type" value="Genomic_DNA"/>
</dbReference>
<organism evidence="1 2">
    <name type="scientific">Fimbriimonas ginsengisoli Gsoil 348</name>
    <dbReference type="NCBI Taxonomy" id="661478"/>
    <lineage>
        <taxon>Bacteria</taxon>
        <taxon>Bacillati</taxon>
        <taxon>Armatimonadota</taxon>
        <taxon>Fimbriimonadia</taxon>
        <taxon>Fimbriimonadales</taxon>
        <taxon>Fimbriimonadaceae</taxon>
        <taxon>Fimbriimonas</taxon>
    </lineage>
</organism>
<dbReference type="AlphaFoldDB" id="A0A068NTI3"/>
<evidence type="ECO:0000313" key="2">
    <source>
        <dbReference type="Proteomes" id="UP000027982"/>
    </source>
</evidence>
<keyword evidence="2" id="KW-1185">Reference proteome</keyword>
<name>A0A068NTI3_FIMGI</name>
<evidence type="ECO:0000313" key="1">
    <source>
        <dbReference type="EMBL" id="AIE86652.1"/>
    </source>
</evidence>
<reference evidence="1 2" key="1">
    <citation type="journal article" date="2014" name="PLoS ONE">
        <title>The first complete genome sequence of the class fimbriimonadia in the phylum armatimonadetes.</title>
        <authorList>
            <person name="Hu Z.Y."/>
            <person name="Wang Y.Z."/>
            <person name="Im W.T."/>
            <person name="Wang S.Y."/>
            <person name="Zhao G.P."/>
            <person name="Zheng H.J."/>
            <person name="Quan Z.X."/>
        </authorList>
    </citation>
    <scope>NUCLEOTIDE SEQUENCE [LARGE SCALE GENOMIC DNA]</scope>
    <source>
        <strain evidence="1">Gsoil 348</strain>
    </source>
</reference>
<gene>
    <name evidence="1" type="ORF">OP10G_3284</name>
</gene>
<sequence>MLLIIAMTAVSLTLFGLARFFSPGPHDHYRKAAVQVAHQKNNDSCSKKGG</sequence>
<proteinExistence type="predicted"/>
<dbReference type="KEGG" id="fgi:OP10G_3284"/>